<organism evidence="8 9">
    <name type="scientific">Aspergillus arachidicola</name>
    <dbReference type="NCBI Taxonomy" id="656916"/>
    <lineage>
        <taxon>Eukaryota</taxon>
        <taxon>Fungi</taxon>
        <taxon>Dikarya</taxon>
        <taxon>Ascomycota</taxon>
        <taxon>Pezizomycotina</taxon>
        <taxon>Eurotiomycetes</taxon>
        <taxon>Eurotiomycetidae</taxon>
        <taxon>Eurotiales</taxon>
        <taxon>Aspergillaceae</taxon>
        <taxon>Aspergillus</taxon>
        <taxon>Aspergillus subgen. Circumdati</taxon>
    </lineage>
</organism>
<evidence type="ECO:0000259" key="7">
    <source>
        <dbReference type="SMART" id="SM01007"/>
    </source>
</evidence>
<evidence type="ECO:0000256" key="5">
    <source>
        <dbReference type="SAM" id="MobiDB-lite"/>
    </source>
</evidence>
<comment type="subcellular location">
    <subcellularLocation>
        <location evidence="1">Membrane</location>
        <topology evidence="1">Multi-pass membrane protein</topology>
    </subcellularLocation>
</comment>
<evidence type="ECO:0000256" key="1">
    <source>
        <dbReference type="ARBA" id="ARBA00004141"/>
    </source>
</evidence>
<gene>
    <name evidence="8" type="ORF">AARAC_005931</name>
</gene>
<evidence type="ECO:0000256" key="6">
    <source>
        <dbReference type="SAM" id="Phobius"/>
    </source>
</evidence>
<dbReference type="Pfam" id="PF00596">
    <property type="entry name" value="Aldolase_II"/>
    <property type="match status" value="1"/>
</dbReference>
<feature type="transmembrane region" description="Helical" evidence="6">
    <location>
        <begin position="547"/>
        <end position="569"/>
    </location>
</feature>
<dbReference type="GO" id="GO:0051015">
    <property type="term" value="F:actin filament binding"/>
    <property type="evidence" value="ECO:0007669"/>
    <property type="project" value="TreeGrafter"/>
</dbReference>
<dbReference type="AlphaFoldDB" id="A0A2G7G845"/>
<evidence type="ECO:0000256" key="2">
    <source>
        <dbReference type="ARBA" id="ARBA00022692"/>
    </source>
</evidence>
<dbReference type="InterPro" id="IPR019185">
    <property type="entry name" value="Integral_membrane_SYS1-rel"/>
</dbReference>
<name>A0A2G7G845_9EURO</name>
<dbReference type="PANTHER" id="PTHR10672">
    <property type="entry name" value="ADDUCIN"/>
    <property type="match status" value="1"/>
</dbReference>
<comment type="caution">
    <text evidence="8">The sequence shown here is derived from an EMBL/GenBank/DDBJ whole genome shotgun (WGS) entry which is preliminary data.</text>
</comment>
<dbReference type="InterPro" id="IPR036409">
    <property type="entry name" value="Aldolase_II/adducin_N_sf"/>
</dbReference>
<dbReference type="EMBL" id="NEXV01000110">
    <property type="protein sequence ID" value="PIG88251.1"/>
    <property type="molecule type" value="Genomic_DNA"/>
</dbReference>
<proteinExistence type="predicted"/>
<keyword evidence="3 6" id="KW-1133">Transmembrane helix</keyword>
<feature type="compositionally biased region" description="Low complexity" evidence="5">
    <location>
        <begin position="514"/>
        <end position="541"/>
    </location>
</feature>
<sequence length="628" mass="67967">MPPRRRPPAGARTDLPPLKIVRKIVILQLAYYASATALILFTTVVYGAPFSLDLVLSWDSLRGDTTIGWMLGLVWMLNSLAGIIFLLLLVVRSKLIPDFALTIHFLHLFATSLYTHSIPSNLLWWGLQFASASLMTFGGIWACQWRELRPISFGGIAGGGAGQSSGSSSQPPVDRGSPSRGRGRERGLQSDGGEYEMAEMKGQKVVVASADYSNMNVKPAIEDAVFQATARGDRNGTIKLPGIPVFTDLYEKRKWMKEHMAAAFRFFGKHGHGEGISGHISMRGECYLYINPILEDHFWMNPYAKHFSAMKASDLVLVDQDGYVTEGGNQAPINEAGFMIHSEIHKARPDVVAAAHTHGVYGKTWSAFGKGIEMITQDACNFYGKLGVYIDHGGIALAQEEGQQIAKALGEDKMACILQNHGYPLLLFLVLLYTPADDRRSLLTVGRTVDEAAFLLSSLDHACHSQLMAEAAAANGVPKKIINDEVAQYTANAVQTPGPGYYLALPLSTSTTSEISSTSTTTSATATSTAATQTSSPSSSSGVDKGAVAGGVIGGVAGVALIAAFVWLFMRRRSRPQSVPIQDGNTPIHDYKYVSSQPVEVDGQEYRYELESRPDAPVHELPAQLPGR</sequence>
<reference evidence="8 9" key="1">
    <citation type="submission" date="2017-05" db="EMBL/GenBank/DDBJ databases">
        <title>Genome sequence for an aflatoxigenic pathogen of Argentinian peanut, Aspergillus arachidicola.</title>
        <authorList>
            <person name="Moore G."/>
            <person name="Beltz S.B."/>
            <person name="Mack B.M."/>
        </authorList>
    </citation>
    <scope>NUCLEOTIDE SEQUENCE [LARGE SCALE GENOMIC DNA]</scope>
    <source>
        <strain evidence="8 9">CBS 117610</strain>
    </source>
</reference>
<evidence type="ECO:0000256" key="4">
    <source>
        <dbReference type="ARBA" id="ARBA00023136"/>
    </source>
</evidence>
<dbReference type="Pfam" id="PF09801">
    <property type="entry name" value="SYS1"/>
    <property type="match status" value="1"/>
</dbReference>
<keyword evidence="2 6" id="KW-0812">Transmembrane</keyword>
<feature type="domain" description="Class II aldolase/adducin N-terminal" evidence="7">
    <location>
        <begin position="258"/>
        <end position="467"/>
    </location>
</feature>
<evidence type="ECO:0000256" key="3">
    <source>
        <dbReference type="ARBA" id="ARBA00022989"/>
    </source>
</evidence>
<evidence type="ECO:0000313" key="9">
    <source>
        <dbReference type="Proteomes" id="UP000231358"/>
    </source>
</evidence>
<keyword evidence="4 6" id="KW-0472">Membrane</keyword>
<dbReference type="GO" id="GO:0016020">
    <property type="term" value="C:membrane"/>
    <property type="evidence" value="ECO:0007669"/>
    <property type="project" value="UniProtKB-SubCell"/>
</dbReference>
<feature type="region of interest" description="Disordered" evidence="5">
    <location>
        <begin position="159"/>
        <end position="194"/>
    </location>
</feature>
<dbReference type="InterPro" id="IPR001303">
    <property type="entry name" value="Aldolase_II/adducin_N"/>
</dbReference>
<feature type="compositionally biased region" description="Low complexity" evidence="5">
    <location>
        <begin position="164"/>
        <end position="180"/>
    </location>
</feature>
<feature type="transmembrane region" description="Helical" evidence="6">
    <location>
        <begin position="29"/>
        <end position="48"/>
    </location>
</feature>
<evidence type="ECO:0000313" key="8">
    <source>
        <dbReference type="EMBL" id="PIG88251.1"/>
    </source>
</evidence>
<dbReference type="Proteomes" id="UP000231358">
    <property type="component" value="Unassembled WGS sequence"/>
</dbReference>
<keyword evidence="9" id="KW-1185">Reference proteome</keyword>
<feature type="transmembrane region" description="Helical" evidence="6">
    <location>
        <begin position="98"/>
        <end position="116"/>
    </location>
</feature>
<accession>A0A2G7G845</accession>
<feature type="transmembrane region" description="Helical" evidence="6">
    <location>
        <begin position="68"/>
        <end position="91"/>
    </location>
</feature>
<dbReference type="SMART" id="SM01007">
    <property type="entry name" value="Aldolase_II"/>
    <property type="match status" value="1"/>
</dbReference>
<dbReference type="SUPFAM" id="SSF53639">
    <property type="entry name" value="AraD/HMP-PK domain-like"/>
    <property type="match status" value="1"/>
</dbReference>
<dbReference type="GO" id="GO:0005856">
    <property type="term" value="C:cytoskeleton"/>
    <property type="evidence" value="ECO:0007669"/>
    <property type="project" value="TreeGrafter"/>
</dbReference>
<dbReference type="STRING" id="656916.A0A2G7G845"/>
<protein>
    <submittedName>
        <fullName evidence="8">Class II aldolase/adducin domain protein</fullName>
    </submittedName>
</protein>
<dbReference type="Gene3D" id="3.40.225.10">
    <property type="entry name" value="Class II aldolase/adducin N-terminal domain"/>
    <property type="match status" value="1"/>
</dbReference>
<feature type="region of interest" description="Disordered" evidence="5">
    <location>
        <begin position="514"/>
        <end position="544"/>
    </location>
</feature>
<dbReference type="PANTHER" id="PTHR10672:SF40">
    <property type="entry name" value="CLASS II ALDOLASE_ADDUCIN DOMAIN PROTEIN (AFU_ORTHOLOGUE AFUA_3G09800)"/>
    <property type="match status" value="1"/>
</dbReference>
<dbReference type="FunFam" id="3.40.225.10:FF:000009">
    <property type="entry name" value="Class II aldolase/adducin N-terminal"/>
    <property type="match status" value="1"/>
</dbReference>
<dbReference type="InterPro" id="IPR051017">
    <property type="entry name" value="Aldolase-II_Adducin_sf"/>
</dbReference>